<sequence>MSKGEETKNRILFVARDLFYEYGFHKTTARMISEKANTNLGLLNYYFKNKNEMGLIIYSSIRDRFDELIAEYFPDMDELTLFLFSSTLELYLCITNEKYGNFFHEFIGGEPKNRRFIQEHISDVFCRYSSEYAQTPEYTMLATISISAIKPAVVDYVLNHKGEIKTDTYLRYYLEQQLHFLGHNKSEADSYIEKVHKFYISVAPRFTPVMTPLV</sequence>
<dbReference type="RefSeq" id="WP_021865312.1">
    <property type="nucleotide sequence ID" value="NZ_JACOPD010000009.1"/>
</dbReference>
<evidence type="ECO:0000313" key="4">
    <source>
        <dbReference type="EMBL" id="MBC5681660.1"/>
    </source>
</evidence>
<evidence type="ECO:0000313" key="5">
    <source>
        <dbReference type="Proteomes" id="UP000628463"/>
    </source>
</evidence>
<proteinExistence type="predicted"/>
<gene>
    <name evidence="4" type="ORF">H8S01_11920</name>
</gene>
<organism evidence="4 5">
    <name type="scientific">Lachnospira hominis</name>
    <name type="common">ex Liu et al. 2021</name>
    <dbReference type="NCBI Taxonomy" id="2763051"/>
    <lineage>
        <taxon>Bacteria</taxon>
        <taxon>Bacillati</taxon>
        <taxon>Bacillota</taxon>
        <taxon>Clostridia</taxon>
        <taxon>Lachnospirales</taxon>
        <taxon>Lachnospiraceae</taxon>
        <taxon>Lachnospira</taxon>
    </lineage>
</organism>
<name>A0ABR7G2K2_9FIRM</name>
<dbReference type="InterPro" id="IPR001647">
    <property type="entry name" value="HTH_TetR"/>
</dbReference>
<evidence type="ECO:0000259" key="3">
    <source>
        <dbReference type="PROSITE" id="PS50977"/>
    </source>
</evidence>
<accession>A0ABR7G2K2</accession>
<dbReference type="SUPFAM" id="SSF46689">
    <property type="entry name" value="Homeodomain-like"/>
    <property type="match status" value="1"/>
</dbReference>
<protein>
    <submittedName>
        <fullName evidence="4">TetR/AcrR family transcriptional regulator</fullName>
    </submittedName>
</protein>
<feature type="DNA-binding region" description="H-T-H motif" evidence="2">
    <location>
        <begin position="28"/>
        <end position="47"/>
    </location>
</feature>
<dbReference type="Pfam" id="PF00440">
    <property type="entry name" value="TetR_N"/>
    <property type="match status" value="1"/>
</dbReference>
<keyword evidence="1 2" id="KW-0238">DNA-binding</keyword>
<keyword evidence="5" id="KW-1185">Reference proteome</keyword>
<dbReference type="EMBL" id="JACOPD010000009">
    <property type="protein sequence ID" value="MBC5681660.1"/>
    <property type="molecule type" value="Genomic_DNA"/>
</dbReference>
<reference evidence="4 5" key="1">
    <citation type="submission" date="2020-08" db="EMBL/GenBank/DDBJ databases">
        <title>Genome public.</title>
        <authorList>
            <person name="Liu C."/>
            <person name="Sun Q."/>
        </authorList>
    </citation>
    <scope>NUCLEOTIDE SEQUENCE [LARGE SCALE GENOMIC DNA]</scope>
    <source>
        <strain evidence="4 5">NSJ-43</strain>
    </source>
</reference>
<evidence type="ECO:0000256" key="1">
    <source>
        <dbReference type="ARBA" id="ARBA00023125"/>
    </source>
</evidence>
<comment type="caution">
    <text evidence="4">The sequence shown here is derived from an EMBL/GenBank/DDBJ whole genome shotgun (WGS) entry which is preliminary data.</text>
</comment>
<dbReference type="Proteomes" id="UP000628463">
    <property type="component" value="Unassembled WGS sequence"/>
</dbReference>
<feature type="domain" description="HTH tetR-type" evidence="3">
    <location>
        <begin position="5"/>
        <end position="65"/>
    </location>
</feature>
<dbReference type="Gene3D" id="1.10.357.10">
    <property type="entry name" value="Tetracycline Repressor, domain 2"/>
    <property type="match status" value="1"/>
</dbReference>
<evidence type="ECO:0000256" key="2">
    <source>
        <dbReference type="PROSITE-ProRule" id="PRU00335"/>
    </source>
</evidence>
<dbReference type="PROSITE" id="PS50977">
    <property type="entry name" value="HTH_TETR_2"/>
    <property type="match status" value="1"/>
</dbReference>
<dbReference type="InterPro" id="IPR009057">
    <property type="entry name" value="Homeodomain-like_sf"/>
</dbReference>